<evidence type="ECO:0008006" key="3">
    <source>
        <dbReference type="Google" id="ProtNLM"/>
    </source>
</evidence>
<dbReference type="RefSeq" id="WP_110041305.1">
    <property type="nucleotide sequence ID" value="NZ_QGTL01000017.1"/>
</dbReference>
<comment type="caution">
    <text evidence="1">The sequence shown here is derived from an EMBL/GenBank/DDBJ whole genome shotgun (WGS) entry which is preliminary data.</text>
</comment>
<name>A0A317N3I7_9NOCA</name>
<protein>
    <recommendedName>
        <fullName evidence="3">Tetratricopeptide repeat protein</fullName>
    </recommendedName>
</protein>
<organism evidence="1 2">
    <name type="scientific">Nocardia neocaledoniensis</name>
    <dbReference type="NCBI Taxonomy" id="236511"/>
    <lineage>
        <taxon>Bacteria</taxon>
        <taxon>Bacillati</taxon>
        <taxon>Actinomycetota</taxon>
        <taxon>Actinomycetes</taxon>
        <taxon>Mycobacteriales</taxon>
        <taxon>Nocardiaceae</taxon>
        <taxon>Nocardia</taxon>
    </lineage>
</organism>
<dbReference type="AlphaFoldDB" id="A0A317N3I7"/>
<reference evidence="1 2" key="1">
    <citation type="submission" date="2018-05" db="EMBL/GenBank/DDBJ databases">
        <title>Genomic Encyclopedia of Type Strains, Phase IV (KMG-IV): sequencing the most valuable type-strain genomes for metagenomic binning, comparative biology and taxonomic classification.</title>
        <authorList>
            <person name="Goeker M."/>
        </authorList>
    </citation>
    <scope>NUCLEOTIDE SEQUENCE [LARGE SCALE GENOMIC DNA]</scope>
    <source>
        <strain evidence="1 2">DSM 44717</strain>
    </source>
</reference>
<keyword evidence="2" id="KW-1185">Reference proteome</keyword>
<evidence type="ECO:0000313" key="2">
    <source>
        <dbReference type="Proteomes" id="UP000246410"/>
    </source>
</evidence>
<proteinExistence type="predicted"/>
<evidence type="ECO:0000313" key="1">
    <source>
        <dbReference type="EMBL" id="PWV68803.1"/>
    </source>
</evidence>
<dbReference type="Proteomes" id="UP000246410">
    <property type="component" value="Unassembled WGS sequence"/>
</dbReference>
<sequence length="162" mass="17659">MTTSPTDPTMARIIDAVTEFRSGDPESARAALLALWSEIGVAGDPLHRCTLAHYLADAYDDPAEALVWDVRALDAADALTDTRLRDHNAGLQVAGFYPSLHLNLADNFRRLGAFPAATRHLDAARDRLSILPDDEYGTLIRTAVTELAAMIAAHDTTRRPTH</sequence>
<gene>
    <name evidence="1" type="ORF">DFR69_117122</name>
</gene>
<dbReference type="EMBL" id="QGTL01000017">
    <property type="protein sequence ID" value="PWV68803.1"/>
    <property type="molecule type" value="Genomic_DNA"/>
</dbReference>
<accession>A0A317N3I7</accession>